<dbReference type="GO" id="GO:0016787">
    <property type="term" value="F:hydrolase activity"/>
    <property type="evidence" value="ECO:0007669"/>
    <property type="project" value="UniProtKB-KW"/>
</dbReference>
<dbReference type="NCBIfam" id="TIGR01549">
    <property type="entry name" value="HAD-SF-IA-v1"/>
    <property type="match status" value="1"/>
</dbReference>
<dbReference type="PANTHER" id="PTHR43316:SF3">
    <property type="entry name" value="HALOACID DEHALOGENASE, TYPE II (AFU_ORTHOLOGUE AFUA_2G07750)-RELATED"/>
    <property type="match status" value="1"/>
</dbReference>
<dbReference type="Pfam" id="PF13419">
    <property type="entry name" value="HAD_2"/>
    <property type="match status" value="1"/>
</dbReference>
<proteinExistence type="predicted"/>
<dbReference type="InterPro" id="IPR036412">
    <property type="entry name" value="HAD-like_sf"/>
</dbReference>
<dbReference type="NCBIfam" id="TIGR01509">
    <property type="entry name" value="HAD-SF-IA-v3"/>
    <property type="match status" value="1"/>
</dbReference>
<sequence>MNKYKKIKAILIDSGRVLNYPRSGNWFMSPNFYEIIEREKFNKIKAYRKRKAVYEGMKYLDKQTLILREEDEYNCFYKFFDIISDYLPELDLTYTEITKLTKDLVYNYKKYEFYDDVYRVIPKLSENIKLALVSDAWPSIEGVYKHANLRNYFSSFIISSKLGVSKPNKLMYQTALNELKMKAEEVVFIDDNPKNCYGAKTLGIKAVLLNRDFLVRIKNKIATRGKYDSFANLDELLKKMKAD</sequence>
<name>A0ABR8PVX4_9CLOT</name>
<dbReference type="InterPro" id="IPR006439">
    <property type="entry name" value="HAD-SF_hydro_IA"/>
</dbReference>
<protein>
    <submittedName>
        <fullName evidence="2">HAD-IA family hydrolase</fullName>
    </submittedName>
</protein>
<dbReference type="Proteomes" id="UP000627781">
    <property type="component" value="Unassembled WGS sequence"/>
</dbReference>
<gene>
    <name evidence="2" type="ORF">H9661_13340</name>
</gene>
<dbReference type="PANTHER" id="PTHR43316">
    <property type="entry name" value="HYDROLASE, HALOACID DELAHOGENASE-RELATED"/>
    <property type="match status" value="1"/>
</dbReference>
<accession>A0ABR8PVX4</accession>
<dbReference type="InterPro" id="IPR051540">
    <property type="entry name" value="S-2-haloacid_dehalogenase"/>
</dbReference>
<evidence type="ECO:0000313" key="2">
    <source>
        <dbReference type="EMBL" id="MBD7912341.1"/>
    </source>
</evidence>
<dbReference type="RefSeq" id="WP_191769297.1">
    <property type="nucleotide sequence ID" value="NZ_JACSRA010000022.1"/>
</dbReference>
<organism evidence="2 3">
    <name type="scientific">Clostridium cibarium</name>
    <dbReference type="NCBI Taxonomy" id="2762247"/>
    <lineage>
        <taxon>Bacteria</taxon>
        <taxon>Bacillati</taxon>
        <taxon>Bacillota</taxon>
        <taxon>Clostridia</taxon>
        <taxon>Eubacteriales</taxon>
        <taxon>Clostridiaceae</taxon>
        <taxon>Clostridium</taxon>
    </lineage>
</organism>
<dbReference type="EMBL" id="JACSRA010000022">
    <property type="protein sequence ID" value="MBD7912341.1"/>
    <property type="molecule type" value="Genomic_DNA"/>
</dbReference>
<keyword evidence="1 2" id="KW-0378">Hydrolase</keyword>
<dbReference type="InterPro" id="IPR041492">
    <property type="entry name" value="HAD_2"/>
</dbReference>
<evidence type="ECO:0000313" key="3">
    <source>
        <dbReference type="Proteomes" id="UP000627781"/>
    </source>
</evidence>
<keyword evidence="3" id="KW-1185">Reference proteome</keyword>
<dbReference type="Gene3D" id="3.40.50.1000">
    <property type="entry name" value="HAD superfamily/HAD-like"/>
    <property type="match status" value="1"/>
</dbReference>
<dbReference type="InterPro" id="IPR023214">
    <property type="entry name" value="HAD_sf"/>
</dbReference>
<reference evidence="2 3" key="1">
    <citation type="submission" date="2020-08" db="EMBL/GenBank/DDBJ databases">
        <title>A Genomic Blueprint of the Chicken Gut Microbiome.</title>
        <authorList>
            <person name="Gilroy R."/>
            <person name="Ravi A."/>
            <person name="Getino M."/>
            <person name="Pursley I."/>
            <person name="Horton D.L."/>
            <person name="Alikhan N.-F."/>
            <person name="Baker D."/>
            <person name="Gharbi K."/>
            <person name="Hall N."/>
            <person name="Watson M."/>
            <person name="Adriaenssens E.M."/>
            <person name="Foster-Nyarko E."/>
            <person name="Jarju S."/>
            <person name="Secka A."/>
            <person name="Antonio M."/>
            <person name="Oren A."/>
            <person name="Chaudhuri R."/>
            <person name="La Ragione R.M."/>
            <person name="Hildebrand F."/>
            <person name="Pallen M.J."/>
        </authorList>
    </citation>
    <scope>NUCLEOTIDE SEQUENCE [LARGE SCALE GENOMIC DNA]</scope>
    <source>
        <strain evidence="2 3">Sa3CVN1</strain>
    </source>
</reference>
<dbReference type="SUPFAM" id="SSF56784">
    <property type="entry name" value="HAD-like"/>
    <property type="match status" value="1"/>
</dbReference>
<evidence type="ECO:0000256" key="1">
    <source>
        <dbReference type="ARBA" id="ARBA00022801"/>
    </source>
</evidence>
<comment type="caution">
    <text evidence="2">The sequence shown here is derived from an EMBL/GenBank/DDBJ whole genome shotgun (WGS) entry which is preliminary data.</text>
</comment>